<name>A0A6B3RPG6_9RHOB</name>
<organism evidence="1 2">
    <name type="scientific">Pseudotabrizicola algicola</name>
    <dbReference type="NCBI Taxonomy" id="2709381"/>
    <lineage>
        <taxon>Bacteria</taxon>
        <taxon>Pseudomonadati</taxon>
        <taxon>Pseudomonadota</taxon>
        <taxon>Alphaproteobacteria</taxon>
        <taxon>Rhodobacterales</taxon>
        <taxon>Paracoccaceae</taxon>
        <taxon>Pseudotabrizicola</taxon>
    </lineage>
</organism>
<dbReference type="SUPFAM" id="SSF53448">
    <property type="entry name" value="Nucleotide-diphospho-sugar transferases"/>
    <property type="match status" value="1"/>
</dbReference>
<dbReference type="EMBL" id="JAAIKE010000004">
    <property type="protein sequence ID" value="NEX47361.1"/>
    <property type="molecule type" value="Genomic_DNA"/>
</dbReference>
<evidence type="ECO:0000313" key="2">
    <source>
        <dbReference type="Proteomes" id="UP000481421"/>
    </source>
</evidence>
<protein>
    <submittedName>
        <fullName evidence="1">Uncharacterized protein</fullName>
    </submittedName>
</protein>
<dbReference type="InterPro" id="IPR029044">
    <property type="entry name" value="Nucleotide-diphossugar_trans"/>
</dbReference>
<gene>
    <name evidence="1" type="ORF">G3572_14200</name>
</gene>
<accession>A0A6B3RPG6</accession>
<evidence type="ECO:0000313" key="1">
    <source>
        <dbReference type="EMBL" id="NEX47361.1"/>
    </source>
</evidence>
<proteinExistence type="predicted"/>
<dbReference type="AlphaFoldDB" id="A0A6B3RPG6"/>
<dbReference type="RefSeq" id="WP_164612993.1">
    <property type="nucleotide sequence ID" value="NZ_JAAIKE010000004.1"/>
</dbReference>
<comment type="caution">
    <text evidence="1">The sequence shown here is derived from an EMBL/GenBank/DDBJ whole genome shotgun (WGS) entry which is preliminary data.</text>
</comment>
<sequence>MRAPDPKTSQDFTVMAIGQAGRLQYEAILLAGSLRLTNPGFSGRLVICEPQPGPLWRSDPRMSDEARALLQSLGATILPFDSQVFGQDYPYGNKIEALAALPDAPFLFLDTDTLILGDLGSLALDFRRPSASMRREGTWPQIELYGPGYTAIWKSLYDRFGLDFAASLDLDQPDEYWQRYLYFNAGWFFHESPRRFGARFLSYARSILNDRPPELVLQSLDPWLDQVALPLVIHSFGGGRPGPGLAGLDGAVTCHYRSLPLLYARESDRAVEVLEAVAKDQPLRRLLRDHAPVKAMVYQNQGRRARALFDRDALPRREQVIRNTLKREGLWLR</sequence>
<dbReference type="Proteomes" id="UP000481421">
    <property type="component" value="Unassembled WGS sequence"/>
</dbReference>
<keyword evidence="2" id="KW-1185">Reference proteome</keyword>
<reference evidence="1 2" key="1">
    <citation type="submission" date="2020-02" db="EMBL/GenBank/DDBJ databases">
        <title>Rhodobacter algicola sp. nov., isolated from microalga culture.</title>
        <authorList>
            <person name="Park C.-Y."/>
        </authorList>
    </citation>
    <scope>NUCLEOTIDE SEQUENCE [LARGE SCALE GENOMIC DNA]</scope>
    <source>
        <strain evidence="1 2">ETT8</strain>
    </source>
</reference>